<dbReference type="EMBL" id="PIOC01000023">
    <property type="protein sequence ID" value="RDW17042.1"/>
    <property type="molecule type" value="Genomic_DNA"/>
</dbReference>
<evidence type="ECO:0000313" key="1">
    <source>
        <dbReference type="EMBL" id="RDW17042.1"/>
    </source>
</evidence>
<sequence>MAAEQNLTVTGDLAIVQSIDFVERFQSNLSKLVEALGVTRKMPVANGMTIKTYTSQVTMATEDEVGEGETIPLSKVKTVPGPSIELSFKKFRKAASVESIQKHGYDQAIIETDDKLLKEIQKGIRTSFFGFLTTGTGTASATTLQEAFAQAWGKIQVLFEDDAAQTVAFVNPMDIATHLSKAELSTQTAFGLQYVQNFAGVDLIIINSSVPQGTVYATAPENIVLAYVQITGGEINKAFDFTTDQTGYIGVTHDIQKQNLTAETVALSGVKLFAERLDGVVKVTIAPGV</sequence>
<name>A0A3D8PMZ0_9BACI</name>
<organism evidence="1 2">
    <name type="scientific">Oceanobacillus arenosus</name>
    <dbReference type="NCBI Taxonomy" id="1229153"/>
    <lineage>
        <taxon>Bacteria</taxon>
        <taxon>Bacillati</taxon>
        <taxon>Bacillota</taxon>
        <taxon>Bacilli</taxon>
        <taxon>Bacillales</taxon>
        <taxon>Bacillaceae</taxon>
        <taxon>Oceanobacillus</taxon>
    </lineage>
</organism>
<dbReference type="Proteomes" id="UP000257143">
    <property type="component" value="Unassembled WGS sequence"/>
</dbReference>
<comment type="caution">
    <text evidence="1">The sequence shown here is derived from an EMBL/GenBank/DDBJ whole genome shotgun (WGS) entry which is preliminary data.</text>
</comment>
<evidence type="ECO:0000313" key="2">
    <source>
        <dbReference type="Proteomes" id="UP000257143"/>
    </source>
</evidence>
<reference evidence="2" key="1">
    <citation type="submission" date="2017-11" db="EMBL/GenBank/DDBJ databases">
        <authorList>
            <person name="Zhu W."/>
        </authorList>
    </citation>
    <scope>NUCLEOTIDE SEQUENCE [LARGE SCALE GENOMIC DNA]</scope>
    <source>
        <strain evidence="2">CAU 1183</strain>
    </source>
</reference>
<gene>
    <name evidence="1" type="ORF">CWR48_15690</name>
</gene>
<proteinExistence type="predicted"/>
<protein>
    <recommendedName>
        <fullName evidence="3">Phage capsid protein</fullName>
    </recommendedName>
</protein>
<accession>A0A3D8PMZ0</accession>
<keyword evidence="2" id="KW-1185">Reference proteome</keyword>
<evidence type="ECO:0008006" key="3">
    <source>
        <dbReference type="Google" id="ProtNLM"/>
    </source>
</evidence>
<dbReference type="OrthoDB" id="2177420at2"/>
<dbReference type="RefSeq" id="WP_115774272.1">
    <property type="nucleotide sequence ID" value="NZ_PIOC01000023.1"/>
</dbReference>
<dbReference type="AlphaFoldDB" id="A0A3D8PMZ0"/>